<comment type="caution">
    <text evidence="2">The sequence shown here is derived from an EMBL/GenBank/DDBJ whole genome shotgun (WGS) entry which is preliminary data.</text>
</comment>
<feature type="transmembrane region" description="Helical" evidence="1">
    <location>
        <begin position="30"/>
        <end position="52"/>
    </location>
</feature>
<keyword evidence="3" id="KW-1185">Reference proteome</keyword>
<proteinExistence type="predicted"/>
<dbReference type="AlphaFoldDB" id="A0A8J7SFS3"/>
<dbReference type="RefSeq" id="WP_200611527.1">
    <property type="nucleotide sequence ID" value="NZ_JAEHHL010000009.1"/>
</dbReference>
<dbReference type="EMBL" id="JAEHHL010000009">
    <property type="protein sequence ID" value="MBK0400558.1"/>
    <property type="molecule type" value="Genomic_DNA"/>
</dbReference>
<gene>
    <name evidence="2" type="primary">lptC</name>
    <name evidence="2" type="ORF">H0I76_15265</name>
</gene>
<name>A0A8J7SFS3_9RHOB</name>
<protein>
    <submittedName>
        <fullName evidence="2">LPS export ABC transporter periplasmic protein LptC</fullName>
    </submittedName>
</protein>
<keyword evidence="1" id="KW-1133">Transmembrane helix</keyword>
<keyword evidence="1" id="KW-0812">Transmembrane</keyword>
<dbReference type="Proteomes" id="UP000655420">
    <property type="component" value="Unassembled WGS sequence"/>
</dbReference>
<accession>A0A8J7SFS3</accession>
<keyword evidence="1" id="KW-0472">Membrane</keyword>
<reference evidence="2" key="1">
    <citation type="submission" date="2020-12" db="EMBL/GenBank/DDBJ databases">
        <title>Bacterial taxonomy.</title>
        <authorList>
            <person name="Pan X."/>
        </authorList>
    </citation>
    <scope>NUCLEOTIDE SEQUENCE</scope>
    <source>
        <strain evidence="2">M0105</strain>
    </source>
</reference>
<dbReference type="InterPro" id="IPR010664">
    <property type="entry name" value="LipoPS_assembly_LptC-rel"/>
</dbReference>
<organism evidence="2 3">
    <name type="scientific">Thermohalobaculum xanthum</name>
    <dbReference type="NCBI Taxonomy" id="2753746"/>
    <lineage>
        <taxon>Bacteria</taxon>
        <taxon>Pseudomonadati</taxon>
        <taxon>Pseudomonadota</taxon>
        <taxon>Alphaproteobacteria</taxon>
        <taxon>Rhodobacterales</taxon>
        <taxon>Paracoccaceae</taxon>
        <taxon>Thermohalobaculum</taxon>
    </lineage>
</organism>
<dbReference type="Pfam" id="PF06835">
    <property type="entry name" value="LptC"/>
    <property type="match status" value="1"/>
</dbReference>
<evidence type="ECO:0000313" key="2">
    <source>
        <dbReference type="EMBL" id="MBK0400558.1"/>
    </source>
</evidence>
<evidence type="ECO:0000313" key="3">
    <source>
        <dbReference type="Proteomes" id="UP000655420"/>
    </source>
</evidence>
<evidence type="ECO:0000256" key="1">
    <source>
        <dbReference type="SAM" id="Phobius"/>
    </source>
</evidence>
<sequence length="223" mass="24442">MAEGAPPPRDERRAARALDRRQRSVRRHSVIVRWMKVLLPLAALVLVGLIFLQGRDRGSVQDLFTAEELARLGAGLRLEQPRFAGVTEGGDPYVVTADWALPDKAMPEEIELENPKGELNLRDGRQVTATALTGMMRRTARTLTLTGDVLILSSEGHRIEADELLIDFGNRRASTPGPVHGTGPEGSIDAGRFHAEAGEGGLSQAHIWFENRVRVLFIPSQDG</sequence>
<dbReference type="Gene3D" id="2.60.450.10">
    <property type="entry name" value="Lipopolysaccharide (LPS) transport protein A like domain"/>
    <property type="match status" value="1"/>
</dbReference>